<dbReference type="AlphaFoldDB" id="A0A8H6MZA1"/>
<accession>A0A8H6MZA1</accession>
<gene>
    <name evidence="2" type="ORF">CPLU01_14568</name>
</gene>
<sequence>MVAGEKDARAGWQLKFLLPRVLRLSQEGRNAQSQARSGRLNSDKRLRIGESTPQRAVRVERFFPRRWPRPEKWKLLSTRLLAIVQGPAAQRSGCGPKTPLPLHNATLMASGHGREDGQEEGLLRLRPRLLKEKGFGGQRGNRDHRWLLGRADSSPRRFCWLLRLLFEPQSLASRAKGLGIEDPSADAVLPRLARLSQARAASRGEMRENDPATATLNHLKFHAAKATESSHGRDNAKNALAILISFPPPARDLPHSTASLDNTTGWFGASGNFARVGA</sequence>
<protein>
    <submittedName>
        <fullName evidence="2">Uncharacterized protein</fullName>
    </submittedName>
</protein>
<organism evidence="2 3">
    <name type="scientific">Colletotrichum plurivorum</name>
    <dbReference type="NCBI Taxonomy" id="2175906"/>
    <lineage>
        <taxon>Eukaryota</taxon>
        <taxon>Fungi</taxon>
        <taxon>Dikarya</taxon>
        <taxon>Ascomycota</taxon>
        <taxon>Pezizomycotina</taxon>
        <taxon>Sordariomycetes</taxon>
        <taxon>Hypocreomycetidae</taxon>
        <taxon>Glomerellales</taxon>
        <taxon>Glomerellaceae</taxon>
        <taxon>Colletotrichum</taxon>
        <taxon>Colletotrichum orchidearum species complex</taxon>
    </lineage>
</organism>
<name>A0A8H6MZA1_9PEZI</name>
<evidence type="ECO:0000313" key="3">
    <source>
        <dbReference type="Proteomes" id="UP000654918"/>
    </source>
</evidence>
<dbReference type="Proteomes" id="UP000654918">
    <property type="component" value="Unassembled WGS sequence"/>
</dbReference>
<keyword evidence="3" id="KW-1185">Reference proteome</keyword>
<reference evidence="2" key="1">
    <citation type="journal article" date="2020" name="Phytopathology">
        <title>Genome Sequence Resources of Colletotrichum truncatum, C. plurivorum, C. musicola, and C. sojae: Four Species Pathogenic to Soybean (Glycine max).</title>
        <authorList>
            <person name="Rogerio F."/>
            <person name="Boufleur T.R."/>
            <person name="Ciampi-Guillardi M."/>
            <person name="Sukno S.A."/>
            <person name="Thon M.R."/>
            <person name="Massola Junior N.S."/>
            <person name="Baroncelli R."/>
        </authorList>
    </citation>
    <scope>NUCLEOTIDE SEQUENCE</scope>
    <source>
        <strain evidence="2">LFN00145</strain>
    </source>
</reference>
<evidence type="ECO:0000313" key="2">
    <source>
        <dbReference type="EMBL" id="KAF6813783.1"/>
    </source>
</evidence>
<comment type="caution">
    <text evidence="2">The sequence shown here is derived from an EMBL/GenBank/DDBJ whole genome shotgun (WGS) entry which is preliminary data.</text>
</comment>
<feature type="region of interest" description="Disordered" evidence="1">
    <location>
        <begin position="27"/>
        <end position="51"/>
    </location>
</feature>
<proteinExistence type="predicted"/>
<dbReference type="EMBL" id="WIGO01000397">
    <property type="protein sequence ID" value="KAF6813783.1"/>
    <property type="molecule type" value="Genomic_DNA"/>
</dbReference>
<evidence type="ECO:0000256" key="1">
    <source>
        <dbReference type="SAM" id="MobiDB-lite"/>
    </source>
</evidence>
<feature type="compositionally biased region" description="Polar residues" evidence="1">
    <location>
        <begin position="27"/>
        <end position="40"/>
    </location>
</feature>